<protein>
    <submittedName>
        <fullName evidence="2">Uncharacterized protein</fullName>
    </submittedName>
</protein>
<organism evidence="2 3">
    <name type="scientific">Ganoderma sinense ZZ0214-1</name>
    <dbReference type="NCBI Taxonomy" id="1077348"/>
    <lineage>
        <taxon>Eukaryota</taxon>
        <taxon>Fungi</taxon>
        <taxon>Dikarya</taxon>
        <taxon>Basidiomycota</taxon>
        <taxon>Agaricomycotina</taxon>
        <taxon>Agaricomycetes</taxon>
        <taxon>Polyporales</taxon>
        <taxon>Polyporaceae</taxon>
        <taxon>Ganoderma</taxon>
    </lineage>
</organism>
<feature type="region of interest" description="Disordered" evidence="1">
    <location>
        <begin position="57"/>
        <end position="93"/>
    </location>
</feature>
<gene>
    <name evidence="2" type="ORF">GSI_06569</name>
</gene>
<dbReference type="EMBL" id="AYKW01000012">
    <property type="protein sequence ID" value="PIL31865.1"/>
    <property type="molecule type" value="Genomic_DNA"/>
</dbReference>
<reference evidence="2 3" key="1">
    <citation type="journal article" date="2015" name="Sci. Rep.">
        <title>Chromosome-level genome map provides insights into diverse defense mechanisms in the medicinal fungus Ganoderma sinense.</title>
        <authorList>
            <person name="Zhu Y."/>
            <person name="Xu J."/>
            <person name="Sun C."/>
            <person name="Zhou S."/>
            <person name="Xu H."/>
            <person name="Nelson D.R."/>
            <person name="Qian J."/>
            <person name="Song J."/>
            <person name="Luo H."/>
            <person name="Xiang L."/>
            <person name="Li Y."/>
            <person name="Xu Z."/>
            <person name="Ji A."/>
            <person name="Wang L."/>
            <person name="Lu S."/>
            <person name="Hayward A."/>
            <person name="Sun W."/>
            <person name="Li X."/>
            <person name="Schwartz D.C."/>
            <person name="Wang Y."/>
            <person name="Chen S."/>
        </authorList>
    </citation>
    <scope>NUCLEOTIDE SEQUENCE [LARGE SCALE GENOMIC DNA]</scope>
    <source>
        <strain evidence="2 3">ZZ0214-1</strain>
    </source>
</reference>
<feature type="region of interest" description="Disordered" evidence="1">
    <location>
        <begin position="1"/>
        <end position="29"/>
    </location>
</feature>
<accession>A0A2G8SDL7</accession>
<evidence type="ECO:0000256" key="1">
    <source>
        <dbReference type="SAM" id="MobiDB-lite"/>
    </source>
</evidence>
<feature type="compositionally biased region" description="Polar residues" evidence="1">
    <location>
        <begin position="67"/>
        <end position="76"/>
    </location>
</feature>
<dbReference type="AlphaFoldDB" id="A0A2G8SDL7"/>
<comment type="caution">
    <text evidence="2">The sequence shown here is derived from an EMBL/GenBank/DDBJ whole genome shotgun (WGS) entry which is preliminary data.</text>
</comment>
<evidence type="ECO:0000313" key="2">
    <source>
        <dbReference type="EMBL" id="PIL31865.1"/>
    </source>
</evidence>
<sequence>MYPPPTISISSASDLPEDDDPRDGLGHRPDVKFWKKACKACSKGKKRCASGPLAHLLLDPDADASTGELSASSVQLPNADVQSAPPDAPPHDPSNLVHEGMNPSAPNSSIPDNLLNDTQYLGIDAAASSSTSFTHTDPAGGQSHLPLSYYAGVPVLGGNLLSDYDPSQWSSVSPNGPLPQSTNDTTPVFPLLDFLRNSEDAFGLQDDDHISLLPFPDAVNNSQSYGSYSNQIVGNYHPAFEPSSSTFGLYQVDDRSSAFETDNFLPDMSHPTSMSVVEDMELQPTWGLQGEQSVPDFQIDVSV</sequence>
<proteinExistence type="predicted"/>
<evidence type="ECO:0000313" key="3">
    <source>
        <dbReference type="Proteomes" id="UP000230002"/>
    </source>
</evidence>
<keyword evidence="3" id="KW-1185">Reference proteome</keyword>
<dbReference type="Proteomes" id="UP000230002">
    <property type="component" value="Unassembled WGS sequence"/>
</dbReference>
<name>A0A2G8SDL7_9APHY</name>